<dbReference type="GO" id="GO:0003007">
    <property type="term" value="P:heart morphogenesis"/>
    <property type="evidence" value="ECO:0007669"/>
    <property type="project" value="UniProtKB-ARBA"/>
</dbReference>
<dbReference type="CDD" id="cd00096">
    <property type="entry name" value="Ig"/>
    <property type="match status" value="1"/>
</dbReference>
<keyword evidence="2" id="KW-0472">Membrane</keyword>
<accession>A0A672NWC4</accession>
<evidence type="ECO:0000256" key="2">
    <source>
        <dbReference type="SAM" id="Phobius"/>
    </source>
</evidence>
<dbReference type="InterPro" id="IPR013783">
    <property type="entry name" value="Ig-like_fold"/>
</dbReference>
<feature type="transmembrane region" description="Helical" evidence="2">
    <location>
        <begin position="169"/>
        <end position="190"/>
    </location>
</feature>
<keyword evidence="2" id="KW-1133">Transmembrane helix</keyword>
<dbReference type="FunFam" id="2.60.40.10:FF:000107">
    <property type="entry name" value="Myosin, light chain kinase a"/>
    <property type="match status" value="1"/>
</dbReference>
<dbReference type="Ensembl" id="ENSSGRT00000058788.1">
    <property type="protein sequence ID" value="ENSSGRP00000055043.1"/>
    <property type="gene ID" value="ENSSGRG00000028894.1"/>
</dbReference>
<dbReference type="Gene3D" id="2.60.40.10">
    <property type="entry name" value="Immunoglobulins"/>
    <property type="match status" value="2"/>
</dbReference>
<dbReference type="FunFam" id="2.60.40.10:FF:000022">
    <property type="entry name" value="Cardiac titin"/>
    <property type="match status" value="1"/>
</dbReference>
<reference evidence="4" key="1">
    <citation type="submission" date="2025-08" db="UniProtKB">
        <authorList>
            <consortium name="Ensembl"/>
        </authorList>
    </citation>
    <scope>IDENTIFICATION</scope>
</reference>
<keyword evidence="5" id="KW-1185">Reference proteome</keyword>
<evidence type="ECO:0000313" key="5">
    <source>
        <dbReference type="Proteomes" id="UP000472262"/>
    </source>
</evidence>
<keyword evidence="2" id="KW-0812">Transmembrane</keyword>
<sequence>RGDSCEYKVEVSNRVGKEQCSLSGSQPITISWFKEGKDITTGTKYKTEMQESTAILKITDLETSDAGVFTCHATNAAGHSETSGTVSVCLKLITLIFKDVKIDTYWFRDGNEISPSDKHKMTFVNSLARLEISSSDIKDCGVYYCEARNEAGSESCSMELRVKGRARKVFCYPCGSRLVIFASVFFVAVLPKDLLL</sequence>
<feature type="domain" description="Ig-like" evidence="3">
    <location>
        <begin position="106"/>
        <end position="161"/>
    </location>
</feature>
<dbReference type="AlphaFoldDB" id="A0A672NWC4"/>
<organism evidence="4 5">
    <name type="scientific">Sinocyclocheilus grahami</name>
    <name type="common">Dianchi golden-line fish</name>
    <name type="synonym">Barbus grahami</name>
    <dbReference type="NCBI Taxonomy" id="75366"/>
    <lineage>
        <taxon>Eukaryota</taxon>
        <taxon>Metazoa</taxon>
        <taxon>Chordata</taxon>
        <taxon>Craniata</taxon>
        <taxon>Vertebrata</taxon>
        <taxon>Euteleostomi</taxon>
        <taxon>Actinopterygii</taxon>
        <taxon>Neopterygii</taxon>
        <taxon>Teleostei</taxon>
        <taxon>Ostariophysi</taxon>
        <taxon>Cypriniformes</taxon>
        <taxon>Cyprinidae</taxon>
        <taxon>Cyprininae</taxon>
        <taxon>Sinocyclocheilus</taxon>
    </lineage>
</organism>
<evidence type="ECO:0000259" key="3">
    <source>
        <dbReference type="PROSITE" id="PS50835"/>
    </source>
</evidence>
<dbReference type="GO" id="GO:0055013">
    <property type="term" value="P:cardiac muscle cell development"/>
    <property type="evidence" value="ECO:0007669"/>
    <property type="project" value="UniProtKB-ARBA"/>
</dbReference>
<dbReference type="InterPro" id="IPR007110">
    <property type="entry name" value="Ig-like_dom"/>
</dbReference>
<keyword evidence="1" id="KW-0393">Immunoglobulin domain</keyword>
<dbReference type="InterPro" id="IPR036179">
    <property type="entry name" value="Ig-like_dom_sf"/>
</dbReference>
<evidence type="ECO:0000313" key="4">
    <source>
        <dbReference type="Ensembl" id="ENSSGRP00000055043.1"/>
    </source>
</evidence>
<dbReference type="Proteomes" id="UP000472262">
    <property type="component" value="Unassembled WGS sequence"/>
</dbReference>
<dbReference type="InterPro" id="IPR013098">
    <property type="entry name" value="Ig_I-set"/>
</dbReference>
<evidence type="ECO:0000256" key="1">
    <source>
        <dbReference type="ARBA" id="ARBA00023319"/>
    </source>
</evidence>
<dbReference type="PROSITE" id="PS50835">
    <property type="entry name" value="IG_LIKE"/>
    <property type="match status" value="2"/>
</dbReference>
<dbReference type="SMART" id="SM00408">
    <property type="entry name" value="IGc2"/>
    <property type="match status" value="1"/>
</dbReference>
<dbReference type="SUPFAM" id="SSF48726">
    <property type="entry name" value="Immunoglobulin"/>
    <property type="match status" value="2"/>
</dbReference>
<dbReference type="PANTHER" id="PTHR47633">
    <property type="entry name" value="IMMUNOGLOBULIN"/>
    <property type="match status" value="1"/>
</dbReference>
<dbReference type="InterPro" id="IPR003598">
    <property type="entry name" value="Ig_sub2"/>
</dbReference>
<reference evidence="4" key="2">
    <citation type="submission" date="2025-09" db="UniProtKB">
        <authorList>
            <consortium name="Ensembl"/>
        </authorList>
    </citation>
    <scope>IDENTIFICATION</scope>
</reference>
<proteinExistence type="predicted"/>
<feature type="domain" description="Ig-like" evidence="3">
    <location>
        <begin position="1"/>
        <end position="87"/>
    </location>
</feature>
<dbReference type="Pfam" id="PF07679">
    <property type="entry name" value="I-set"/>
    <property type="match status" value="2"/>
</dbReference>
<protein>
    <recommendedName>
        <fullName evidence="3">Ig-like domain-containing protein</fullName>
    </recommendedName>
</protein>
<name>A0A672NWC4_SINGR</name>